<dbReference type="OrthoDB" id="268062at2759"/>
<comment type="caution">
    <text evidence="3">The sequence shown here is derived from an EMBL/GenBank/DDBJ whole genome shotgun (WGS) entry which is preliminary data.</text>
</comment>
<dbReference type="Proteomes" id="UP000038009">
    <property type="component" value="Unassembled WGS sequence"/>
</dbReference>
<gene>
    <name evidence="3" type="ORF">ABL78_0442</name>
</gene>
<dbReference type="AlphaFoldDB" id="A0A0N1PEE0"/>
<protein>
    <submittedName>
        <fullName evidence="3">Uncharacterized protein</fullName>
    </submittedName>
</protein>
<accession>A0A0N1PEE0</accession>
<sequence length="511" mass="55972">MDAVSPVRQAPCGLPLRVREPSLANVCQGKPFVPRDLCGSNRLAEVAEVVTTSASRDEVPVISASESKVASSPTPSAPPQNTSTPTASKEGEMVAMRCCNTPRPSPRKSKRIYPSSSTEQAVVLMTPPVDRSVQARSSACTRRSTSHKADTLTQIALSTVLRQSSNDSADMEEATGRPTTVSSNVPVEDVAASFVSFRCHCGGAEWCGVVSAHTEAMHYLSALDILTECGISSHELAGVTLIAAGDAGLDLIFQLATWNDASYEASLREKVEQCTFPRLHVLYETFLSNKNKVTHLESSVDVSLVNGTHHVEPRCLEIDCNEAAQTTLAAPVSSGACADRQQLFMELEATLEDMRFIQYQKEQEIEHLANQLDEERRNSARQAADLQSQLNTMRMDHACLDGELESISAALLDTQESCTRLRQSITDSEECHRRDLHEAQIQYRALHEEHIIIVKELQNTNASLQMSLTQQQEAMNTAKHEFDYREAHNASKIKSLEMQLSQASAASESEA</sequence>
<name>A0A0N1PEE0_LEPSE</name>
<reference evidence="3 4" key="1">
    <citation type="journal article" date="2015" name="PLoS Pathog.">
        <title>Leptomonas seymouri: Adaptations to the Dixenous Life Cycle Analyzed by Genome Sequencing, Transcriptome Profiling and Co-infection with Leishmania donovani.</title>
        <authorList>
            <person name="Kraeva N."/>
            <person name="Butenko A."/>
            <person name="Hlavacova J."/>
            <person name="Kostygov A."/>
            <person name="Myskova J."/>
            <person name="Grybchuk D."/>
            <person name="Lestinova T."/>
            <person name="Votypka J."/>
            <person name="Volf P."/>
            <person name="Opperdoes F."/>
            <person name="Flegontov P."/>
            <person name="Lukes J."/>
            <person name="Yurchenko V."/>
        </authorList>
    </citation>
    <scope>NUCLEOTIDE SEQUENCE [LARGE SCALE GENOMIC DNA]</scope>
    <source>
        <strain evidence="3 4">ATCC 30220</strain>
    </source>
</reference>
<feature type="region of interest" description="Disordered" evidence="2">
    <location>
        <begin position="52"/>
        <end position="118"/>
    </location>
</feature>
<evidence type="ECO:0000256" key="2">
    <source>
        <dbReference type="SAM" id="MobiDB-lite"/>
    </source>
</evidence>
<proteinExistence type="predicted"/>
<dbReference type="VEuPathDB" id="TriTrypDB:Lsey_0005_0750"/>
<feature type="non-terminal residue" evidence="3">
    <location>
        <position position="511"/>
    </location>
</feature>
<evidence type="ECO:0000256" key="1">
    <source>
        <dbReference type="SAM" id="Coils"/>
    </source>
</evidence>
<organism evidence="3 4">
    <name type="scientific">Leptomonas seymouri</name>
    <dbReference type="NCBI Taxonomy" id="5684"/>
    <lineage>
        <taxon>Eukaryota</taxon>
        <taxon>Discoba</taxon>
        <taxon>Euglenozoa</taxon>
        <taxon>Kinetoplastea</taxon>
        <taxon>Metakinetoplastina</taxon>
        <taxon>Trypanosomatida</taxon>
        <taxon>Trypanosomatidae</taxon>
        <taxon>Leishmaniinae</taxon>
        <taxon>Leptomonas</taxon>
    </lineage>
</organism>
<evidence type="ECO:0000313" key="3">
    <source>
        <dbReference type="EMBL" id="KPI90512.1"/>
    </source>
</evidence>
<feature type="coiled-coil region" evidence="1">
    <location>
        <begin position="358"/>
        <end position="389"/>
    </location>
</feature>
<keyword evidence="1" id="KW-0175">Coiled coil</keyword>
<feature type="region of interest" description="Disordered" evidence="2">
    <location>
        <begin position="163"/>
        <end position="182"/>
    </location>
</feature>
<evidence type="ECO:0000313" key="4">
    <source>
        <dbReference type="Proteomes" id="UP000038009"/>
    </source>
</evidence>
<dbReference type="EMBL" id="LJSK01000005">
    <property type="protein sequence ID" value="KPI90512.1"/>
    <property type="molecule type" value="Genomic_DNA"/>
</dbReference>
<keyword evidence="4" id="KW-1185">Reference proteome</keyword>
<feature type="compositionally biased region" description="Polar residues" evidence="2">
    <location>
        <begin position="64"/>
        <end position="87"/>
    </location>
</feature>